<dbReference type="PANTHER" id="PTHR30627">
    <property type="entry name" value="PEPTIDOGLYCAN D,D-TRANSPEPTIDASE"/>
    <property type="match status" value="1"/>
</dbReference>
<dbReference type="InterPro" id="IPR012338">
    <property type="entry name" value="Beta-lactam/transpept-like"/>
</dbReference>
<keyword evidence="6" id="KW-0645">Protease</keyword>
<evidence type="ECO:0000256" key="4">
    <source>
        <dbReference type="ARBA" id="ARBA00022519"/>
    </source>
</evidence>
<evidence type="ECO:0000256" key="8">
    <source>
        <dbReference type="ARBA" id="ARBA00022801"/>
    </source>
</evidence>
<evidence type="ECO:0000313" key="18">
    <source>
        <dbReference type="EMBL" id="AEM22465.1"/>
    </source>
</evidence>
<keyword evidence="9" id="KW-0133">Cell shape</keyword>
<dbReference type="InterPro" id="IPR017790">
    <property type="entry name" value="Penicillin-binding_protein_2"/>
</dbReference>
<feature type="domain" description="Penicillin-binding protein transpeptidase" evidence="16">
    <location>
        <begin position="276"/>
        <end position="600"/>
    </location>
</feature>
<feature type="domain" description="Penicillin-binding protein dimerisation" evidence="17">
    <location>
        <begin position="68"/>
        <end position="242"/>
    </location>
</feature>
<dbReference type="GO" id="GO:0006508">
    <property type="term" value="P:proteolysis"/>
    <property type="evidence" value="ECO:0007669"/>
    <property type="project" value="UniProtKB-KW"/>
</dbReference>
<dbReference type="Pfam" id="PF03717">
    <property type="entry name" value="PBP_dimer"/>
    <property type="match status" value="1"/>
</dbReference>
<dbReference type="Gene3D" id="3.90.1310.10">
    <property type="entry name" value="Penicillin-binding protein 2a (Domain 2)"/>
    <property type="match status" value="1"/>
</dbReference>
<keyword evidence="5" id="KW-0121">Carboxypeptidase</keyword>
<dbReference type="PANTHER" id="PTHR30627:SF2">
    <property type="entry name" value="PEPTIDOGLYCAN D,D-TRANSPEPTIDASE MRDA"/>
    <property type="match status" value="1"/>
</dbReference>
<evidence type="ECO:0000256" key="14">
    <source>
        <dbReference type="SAM" id="MobiDB-lite"/>
    </source>
</evidence>
<dbReference type="GO" id="GO:0008658">
    <property type="term" value="F:penicillin binding"/>
    <property type="evidence" value="ECO:0007669"/>
    <property type="project" value="InterPro"/>
</dbReference>
<dbReference type="GO" id="GO:0009252">
    <property type="term" value="P:peptidoglycan biosynthetic process"/>
    <property type="evidence" value="ECO:0007669"/>
    <property type="project" value="UniProtKB-KW"/>
</dbReference>
<evidence type="ECO:0000256" key="7">
    <source>
        <dbReference type="ARBA" id="ARBA00022692"/>
    </source>
</evidence>
<evidence type="ECO:0000259" key="16">
    <source>
        <dbReference type="Pfam" id="PF00905"/>
    </source>
</evidence>
<gene>
    <name evidence="18" type="primary">pbp1</name>
    <name evidence="18" type="ordered locus">Bint_1849</name>
</gene>
<evidence type="ECO:0000256" key="12">
    <source>
        <dbReference type="ARBA" id="ARBA00023136"/>
    </source>
</evidence>
<dbReference type="HOGENOM" id="CLU_009289_1_2_12"/>
<dbReference type="SUPFAM" id="SSF56519">
    <property type="entry name" value="Penicillin binding protein dimerisation domain"/>
    <property type="match status" value="1"/>
</dbReference>
<dbReference type="GeneID" id="44970372"/>
<evidence type="ECO:0000256" key="5">
    <source>
        <dbReference type="ARBA" id="ARBA00022645"/>
    </source>
</evidence>
<dbReference type="GO" id="GO:0005886">
    <property type="term" value="C:plasma membrane"/>
    <property type="evidence" value="ECO:0007669"/>
    <property type="project" value="UniProtKB-SubCell"/>
</dbReference>
<evidence type="ECO:0000256" key="6">
    <source>
        <dbReference type="ARBA" id="ARBA00022670"/>
    </source>
</evidence>
<dbReference type="NCBIfam" id="TIGR03423">
    <property type="entry name" value="pbp2_mrdA"/>
    <property type="match status" value="1"/>
</dbReference>
<keyword evidence="11 15" id="KW-1133">Transmembrane helix</keyword>
<evidence type="ECO:0000256" key="9">
    <source>
        <dbReference type="ARBA" id="ARBA00022960"/>
    </source>
</evidence>
<evidence type="ECO:0000256" key="11">
    <source>
        <dbReference type="ARBA" id="ARBA00022989"/>
    </source>
</evidence>
<dbReference type="Proteomes" id="UP000008522">
    <property type="component" value="Chromosome"/>
</dbReference>
<evidence type="ECO:0000256" key="2">
    <source>
        <dbReference type="ARBA" id="ARBA00004236"/>
    </source>
</evidence>
<dbReference type="GO" id="GO:0008360">
    <property type="term" value="P:regulation of cell shape"/>
    <property type="evidence" value="ECO:0007669"/>
    <property type="project" value="UniProtKB-KW"/>
</dbReference>
<keyword evidence="3" id="KW-1003">Cell membrane</keyword>
<dbReference type="Gene3D" id="3.30.1390.30">
    <property type="entry name" value="Penicillin-binding protein 2a, domain 3"/>
    <property type="match status" value="1"/>
</dbReference>
<keyword evidence="13" id="KW-0961">Cell wall biogenesis/degradation</keyword>
<feature type="compositionally biased region" description="Basic and acidic residues" evidence="14">
    <location>
        <begin position="656"/>
        <end position="673"/>
    </location>
</feature>
<evidence type="ECO:0000259" key="17">
    <source>
        <dbReference type="Pfam" id="PF03717"/>
    </source>
</evidence>
<dbReference type="InterPro" id="IPR005311">
    <property type="entry name" value="PBP_dimer"/>
</dbReference>
<keyword evidence="4" id="KW-0997">Cell inner membrane</keyword>
<dbReference type="OrthoDB" id="9804124at2"/>
<feature type="transmembrane region" description="Helical" evidence="15">
    <location>
        <begin position="25"/>
        <end position="45"/>
    </location>
</feature>
<dbReference type="InterPro" id="IPR050515">
    <property type="entry name" value="Beta-lactam/transpept"/>
</dbReference>
<dbReference type="GO" id="GO:0071972">
    <property type="term" value="F:peptidoglycan L,D-transpeptidase activity"/>
    <property type="evidence" value="ECO:0007669"/>
    <property type="project" value="TreeGrafter"/>
</dbReference>
<dbReference type="KEGG" id="bip:Bint_1849"/>
<feature type="compositionally biased region" description="Acidic residues" evidence="14">
    <location>
        <begin position="645"/>
        <end position="654"/>
    </location>
</feature>
<evidence type="ECO:0000256" key="1">
    <source>
        <dbReference type="ARBA" id="ARBA00004167"/>
    </source>
</evidence>
<comment type="subcellular location">
    <subcellularLocation>
        <location evidence="2">Cell membrane</location>
    </subcellularLocation>
    <subcellularLocation>
        <location evidence="1">Membrane</location>
        <topology evidence="1">Single-pass membrane protein</topology>
    </subcellularLocation>
</comment>
<dbReference type="eggNOG" id="COG0768">
    <property type="taxonomic scope" value="Bacteria"/>
</dbReference>
<evidence type="ECO:0000256" key="3">
    <source>
        <dbReference type="ARBA" id="ARBA00022475"/>
    </source>
</evidence>
<evidence type="ECO:0000256" key="15">
    <source>
        <dbReference type="SAM" id="Phobius"/>
    </source>
</evidence>
<dbReference type="GO" id="GO:0009002">
    <property type="term" value="F:serine-type D-Ala-D-Ala carboxypeptidase activity"/>
    <property type="evidence" value="ECO:0007669"/>
    <property type="project" value="InterPro"/>
</dbReference>
<dbReference type="AlphaFoldDB" id="G0EJR9"/>
<feature type="region of interest" description="Disordered" evidence="14">
    <location>
        <begin position="637"/>
        <end position="673"/>
    </location>
</feature>
<sequence>MNFLEIELNKDKKIISEDFKYRKRLIVVFIISILVAALLLIRLFYLQIIQNEHYDSLARNNKEQIIPIDAYRGEIYDRNGVIVAENIKTYTMYMIPVYLPKNYFEREELLYRVSKVFNIDLGHIKSSLEKVSKNSYESVEISENISMSQMSYLAERSEEYPGVYYGSKSIRHYPLGETMTHVLGYIGNISQEEFESKQAEGYRRNSVIGKEGVEQFYDKELRGIDGYEQWIVDSRNRVKETITPAIGKPIPGKKLILSIDSKVQKDAEDLIKGQVGTIIVSKPTTGEILAMVSSPWYDPNIFIGKIDRQKYAELINNPANPFWNKAIRGRYPPGSTFKLVTAVGALTEKRIGVNTTRFCGGGMLLENRFYRCTGQHGYVNMYKAIQYSCNTYFYNLAYELGPNFIKRYAEMLGFGDVTGIDLPGEKVGVVPSADWKRRKIGEYWWDGDTIQYVMGQGYMSATPIAVHMATSAIINDGVMYRPHVVKEIRSSQTDEVIYNNDKVIIKKLDIDKNIFTVVKEGMRMAVTGGTARNGAWSPNIKLAAKTGTAQNAQGKDHTWVTIFGPYNPRPTDDMIAVTVMLEHSGGGGGTTAGPIATAMLRSILGGEDAVEARNVIYARMQYIYQQIRLAREKMRAEAEAKANEENGETLENIDGEQQKQEEKTEEDERIKYE</sequence>
<dbReference type="Gene3D" id="3.40.710.10">
    <property type="entry name" value="DD-peptidase/beta-lactamase superfamily"/>
    <property type="match status" value="1"/>
</dbReference>
<name>G0EJR9_BRAIP</name>
<dbReference type="InterPro" id="IPR036138">
    <property type="entry name" value="PBP_dimer_sf"/>
</dbReference>
<evidence type="ECO:0000256" key="10">
    <source>
        <dbReference type="ARBA" id="ARBA00022984"/>
    </source>
</evidence>
<keyword evidence="12 15" id="KW-0472">Membrane</keyword>
<dbReference type="SUPFAM" id="SSF56601">
    <property type="entry name" value="beta-lactamase/transpeptidase-like"/>
    <property type="match status" value="1"/>
</dbReference>
<accession>G0EJR9</accession>
<protein>
    <submittedName>
        <fullName evidence="18">Transpeptidase involved in peptidoglycan synthesis (Penicillin-binding protein 2)</fullName>
    </submittedName>
</protein>
<dbReference type="InterPro" id="IPR001460">
    <property type="entry name" value="PCN-bd_Tpept"/>
</dbReference>
<evidence type="ECO:0000256" key="13">
    <source>
        <dbReference type="ARBA" id="ARBA00023316"/>
    </source>
</evidence>
<keyword evidence="19" id="KW-1185">Reference proteome</keyword>
<dbReference type="RefSeq" id="WP_014488286.1">
    <property type="nucleotide sequence ID" value="NC_017243.1"/>
</dbReference>
<dbReference type="GO" id="GO:0071555">
    <property type="term" value="P:cell wall organization"/>
    <property type="evidence" value="ECO:0007669"/>
    <property type="project" value="UniProtKB-KW"/>
</dbReference>
<evidence type="ECO:0000313" key="19">
    <source>
        <dbReference type="Proteomes" id="UP000008522"/>
    </source>
</evidence>
<keyword evidence="10" id="KW-0573">Peptidoglycan synthesis</keyword>
<keyword evidence="7 15" id="KW-0812">Transmembrane</keyword>
<proteinExistence type="predicted"/>
<dbReference type="Pfam" id="PF00905">
    <property type="entry name" value="Transpeptidase"/>
    <property type="match status" value="1"/>
</dbReference>
<keyword evidence="8" id="KW-0378">Hydrolase</keyword>
<dbReference type="PATRIC" id="fig|1045858.4.peg.1851"/>
<reference evidence="18 19" key="1">
    <citation type="journal article" date="2011" name="BMC Genomics">
        <title>Complete genome sequence of Brachyspira intermedia reveals unique genomic features in Brachyspira species and phage-mediated horizontal gene transfer.</title>
        <authorList>
            <person name="Hafstrom T."/>
            <person name="Jansson D.S."/>
            <person name="Segerman B."/>
        </authorList>
    </citation>
    <scope>NUCLEOTIDE SEQUENCE [LARGE SCALE GENOMIC DNA]</scope>
    <source>
        <strain evidence="19">ATCC 51140 / PWS/A</strain>
    </source>
</reference>
<organism evidence="18 19">
    <name type="scientific">Brachyspira intermedia (strain ATCC 51140 / PWS/A)</name>
    <name type="common">Serpulina intermedia</name>
    <dbReference type="NCBI Taxonomy" id="1045858"/>
    <lineage>
        <taxon>Bacteria</taxon>
        <taxon>Pseudomonadati</taxon>
        <taxon>Spirochaetota</taxon>
        <taxon>Spirochaetia</taxon>
        <taxon>Brachyspirales</taxon>
        <taxon>Brachyspiraceae</taxon>
        <taxon>Brachyspira</taxon>
    </lineage>
</organism>
<dbReference type="EMBL" id="CP002874">
    <property type="protein sequence ID" value="AEM22465.1"/>
    <property type="molecule type" value="Genomic_DNA"/>
</dbReference>